<sequence>MNDDPVFYRFESLILAIDFFTQRFSQEQLAEFSFEFVNEILTLNESALFIRKDKKFILSKKRLYTYDEYEVDDTEQLNHLVTHHGNCLWSDFAFYLEQQVIEDFQIGLLIPLMIDSQLYGFIISSGKIIGEILHDDKIIASTLMRLINNSMENSKHFIDLQQSNALLDQKIFNLFTINQSSKALLSELNLTKLHALATDVFSELSMSQVTSFGLYDSQIGKIKIVGYRNVTSFTSLYIELELRETQYDGPVVLHIQQDAALINKYFVDGGQFHRLEAQYIVLIVGNRQIMGLVTLGASVQGKPYDASLFEVIESLATSTYIAVNNSMLFEELDWQKKNAQNKLDMLINLNKLTKNIKHCTTLEDLCYLTLKTMKFAFGIRKAFICFRKRGRLEIVDSIGMGDNLRSMDLPAKLVEACREGETQYGFTADSLALLCGEPLPEDWGDSNGFVISPLSFSNQRHGDQVVSVEPDGVLIVLETEALLKEEEILLIDSIAANISPVAHHIHEAAALRQAYIEDPQQLFLSALQVKIDEHHKDQLDFYAYWCKFTKHPFQPLRVPEELENAEVFYLDGYLFVLSYSPVTLSSLNPIDNRYDVSQLLNEFNGFMQTRVDSEILSSLQ</sequence>
<protein>
    <recommendedName>
        <fullName evidence="3">GAF domain-containing protein</fullName>
    </recommendedName>
</protein>
<name>A0A7X2H349_9BACL</name>
<dbReference type="Gene3D" id="3.30.450.40">
    <property type="match status" value="1"/>
</dbReference>
<dbReference type="RefSeq" id="WP_154117633.1">
    <property type="nucleotide sequence ID" value="NZ_WJXB01000002.1"/>
</dbReference>
<organism evidence="1 2">
    <name type="scientific">Paenibacillus monticola</name>
    <dbReference type="NCBI Taxonomy" id="2666075"/>
    <lineage>
        <taxon>Bacteria</taxon>
        <taxon>Bacillati</taxon>
        <taxon>Bacillota</taxon>
        <taxon>Bacilli</taxon>
        <taxon>Bacillales</taxon>
        <taxon>Paenibacillaceae</taxon>
        <taxon>Paenibacillus</taxon>
    </lineage>
</organism>
<dbReference type="EMBL" id="WJXB01000002">
    <property type="protein sequence ID" value="MRN52631.1"/>
    <property type="molecule type" value="Genomic_DNA"/>
</dbReference>
<comment type="caution">
    <text evidence="1">The sequence shown here is derived from an EMBL/GenBank/DDBJ whole genome shotgun (WGS) entry which is preliminary data.</text>
</comment>
<evidence type="ECO:0000313" key="2">
    <source>
        <dbReference type="Proteomes" id="UP000463051"/>
    </source>
</evidence>
<dbReference type="Proteomes" id="UP000463051">
    <property type="component" value="Unassembled WGS sequence"/>
</dbReference>
<evidence type="ECO:0008006" key="3">
    <source>
        <dbReference type="Google" id="ProtNLM"/>
    </source>
</evidence>
<evidence type="ECO:0000313" key="1">
    <source>
        <dbReference type="EMBL" id="MRN52631.1"/>
    </source>
</evidence>
<proteinExistence type="predicted"/>
<reference evidence="1 2" key="1">
    <citation type="submission" date="2019-11" db="EMBL/GenBank/DDBJ databases">
        <title>Paenibacillus monticola sp. nov., a novel PGPR strain isolated from mountain sample in China.</title>
        <authorList>
            <person name="Zhao Q."/>
            <person name="Li H.-P."/>
            <person name="Zhang J.-L."/>
        </authorList>
    </citation>
    <scope>NUCLEOTIDE SEQUENCE [LARGE SCALE GENOMIC DNA]</scope>
    <source>
        <strain evidence="1 2">LC-T2</strain>
    </source>
</reference>
<dbReference type="SUPFAM" id="SSF55781">
    <property type="entry name" value="GAF domain-like"/>
    <property type="match status" value="1"/>
</dbReference>
<keyword evidence="2" id="KW-1185">Reference proteome</keyword>
<dbReference type="InterPro" id="IPR029016">
    <property type="entry name" value="GAF-like_dom_sf"/>
</dbReference>
<gene>
    <name evidence="1" type="ORF">GJB61_06425</name>
</gene>
<dbReference type="AlphaFoldDB" id="A0A7X2H349"/>
<accession>A0A7X2H349</accession>